<evidence type="ECO:0000256" key="2">
    <source>
        <dbReference type="ARBA" id="ARBA00022741"/>
    </source>
</evidence>
<evidence type="ECO:0000256" key="5">
    <source>
        <dbReference type="SAM" id="MobiDB-lite"/>
    </source>
</evidence>
<proteinExistence type="predicted"/>
<accession>A0A498HTM7</accession>
<dbReference type="GO" id="GO:0000813">
    <property type="term" value="C:ESCRT I complex"/>
    <property type="evidence" value="ECO:0007669"/>
    <property type="project" value="TreeGrafter"/>
</dbReference>
<evidence type="ECO:0000256" key="3">
    <source>
        <dbReference type="ARBA" id="ARBA00022777"/>
    </source>
</evidence>
<feature type="region of interest" description="Disordered" evidence="5">
    <location>
        <begin position="1"/>
        <end position="25"/>
    </location>
</feature>
<name>A0A498HTM7_MALDO</name>
<evidence type="ECO:0000256" key="4">
    <source>
        <dbReference type="ARBA" id="ARBA00022840"/>
    </source>
</evidence>
<keyword evidence="3" id="KW-0418">Kinase</keyword>
<protein>
    <recommendedName>
        <fullName evidence="6">Carbohydrate kinase PfkB domain-containing protein</fullName>
    </recommendedName>
</protein>
<feature type="non-terminal residue" evidence="7">
    <location>
        <position position="1"/>
    </location>
</feature>
<dbReference type="GO" id="GO:0043130">
    <property type="term" value="F:ubiquitin binding"/>
    <property type="evidence" value="ECO:0007669"/>
    <property type="project" value="InterPro"/>
</dbReference>
<dbReference type="InterPro" id="IPR011611">
    <property type="entry name" value="PfkB_dom"/>
</dbReference>
<keyword evidence="4" id="KW-0067">ATP-binding</keyword>
<dbReference type="STRING" id="3750.A0A498HTM7"/>
<keyword evidence="8" id="KW-1185">Reference proteome</keyword>
<dbReference type="GO" id="GO:0070676">
    <property type="term" value="P:intralumenal vesicle formation"/>
    <property type="evidence" value="ECO:0007669"/>
    <property type="project" value="TreeGrafter"/>
</dbReference>
<dbReference type="InterPro" id="IPR029056">
    <property type="entry name" value="Ribokinase-like"/>
</dbReference>
<dbReference type="EMBL" id="RDQH01000341">
    <property type="protein sequence ID" value="RXH74129.1"/>
    <property type="molecule type" value="Genomic_DNA"/>
</dbReference>
<dbReference type="PANTHER" id="PTHR46977">
    <property type="entry name" value="PROTEIN FREE1"/>
    <property type="match status" value="1"/>
</dbReference>
<dbReference type="GO" id="GO:0036258">
    <property type="term" value="P:multivesicular body assembly"/>
    <property type="evidence" value="ECO:0007669"/>
    <property type="project" value="InterPro"/>
</dbReference>
<keyword evidence="2" id="KW-0547">Nucleotide-binding</keyword>
<dbReference type="GO" id="GO:0016301">
    <property type="term" value="F:kinase activity"/>
    <property type="evidence" value="ECO:0007669"/>
    <property type="project" value="UniProtKB-KW"/>
</dbReference>
<dbReference type="GO" id="GO:0031902">
    <property type="term" value="C:late endosome membrane"/>
    <property type="evidence" value="ECO:0007669"/>
    <property type="project" value="TreeGrafter"/>
</dbReference>
<dbReference type="Pfam" id="PF00294">
    <property type="entry name" value="PfkB"/>
    <property type="match status" value="1"/>
</dbReference>
<evidence type="ECO:0000259" key="6">
    <source>
        <dbReference type="Pfam" id="PF00294"/>
    </source>
</evidence>
<comment type="caution">
    <text evidence="7">The sequence shown here is derived from an EMBL/GenBank/DDBJ whole genome shotgun (WGS) entry which is preliminary data.</text>
</comment>
<dbReference type="SUPFAM" id="SSF53613">
    <property type="entry name" value="Ribokinase-like"/>
    <property type="match status" value="1"/>
</dbReference>
<dbReference type="AlphaFoldDB" id="A0A498HTM7"/>
<sequence length="226" mass="24226">KFPNASTKCSGYENPYENSLKFDDGGGSGGSYLDDRYGGYNRSRSDLGSDPYGKWYDAGPDAGRATVFMLTEVIILFRQWLIISLQVLLDKKLVLHEDSKDASSHKKGGSQDDKSLVVCFGEMLIDFVPTVGGVSLAEALAFKKAPSGAPANVAVGVARLGGSAGFIGKKTDSSTFAFWSKSSVDIEPMRIRLQSNSYTTNTFLDTVTAATIQVPDEAVTKCTAYG</sequence>
<dbReference type="GO" id="GO:0005524">
    <property type="term" value="F:ATP binding"/>
    <property type="evidence" value="ECO:0007669"/>
    <property type="project" value="UniProtKB-KW"/>
</dbReference>
<evidence type="ECO:0000313" key="8">
    <source>
        <dbReference type="Proteomes" id="UP000290289"/>
    </source>
</evidence>
<dbReference type="InterPro" id="IPR023314">
    <property type="entry name" value="Myo_inos_IolC-like_sf"/>
</dbReference>
<feature type="domain" description="Carbohydrate kinase PfkB" evidence="6">
    <location>
        <begin position="115"/>
        <end position="194"/>
    </location>
</feature>
<evidence type="ECO:0000256" key="1">
    <source>
        <dbReference type="ARBA" id="ARBA00022679"/>
    </source>
</evidence>
<evidence type="ECO:0000313" key="7">
    <source>
        <dbReference type="EMBL" id="RXH74129.1"/>
    </source>
</evidence>
<dbReference type="InterPro" id="IPR045893">
    <property type="entry name" value="FREE1"/>
</dbReference>
<gene>
    <name evidence="7" type="ORF">DVH24_021309</name>
</gene>
<dbReference type="PANTHER" id="PTHR46977:SF1">
    <property type="entry name" value="PROTEIN FREE1"/>
    <property type="match status" value="1"/>
</dbReference>
<organism evidence="7 8">
    <name type="scientific">Malus domestica</name>
    <name type="common">Apple</name>
    <name type="synonym">Pyrus malus</name>
    <dbReference type="NCBI Taxonomy" id="3750"/>
    <lineage>
        <taxon>Eukaryota</taxon>
        <taxon>Viridiplantae</taxon>
        <taxon>Streptophyta</taxon>
        <taxon>Embryophyta</taxon>
        <taxon>Tracheophyta</taxon>
        <taxon>Spermatophyta</taxon>
        <taxon>Magnoliopsida</taxon>
        <taxon>eudicotyledons</taxon>
        <taxon>Gunneridae</taxon>
        <taxon>Pentapetalae</taxon>
        <taxon>rosids</taxon>
        <taxon>fabids</taxon>
        <taxon>Rosales</taxon>
        <taxon>Rosaceae</taxon>
        <taxon>Amygdaloideae</taxon>
        <taxon>Maleae</taxon>
        <taxon>Malus</taxon>
    </lineage>
</organism>
<reference evidence="7 8" key="1">
    <citation type="submission" date="2018-10" db="EMBL/GenBank/DDBJ databases">
        <title>A high-quality apple genome assembly.</title>
        <authorList>
            <person name="Hu J."/>
        </authorList>
    </citation>
    <scope>NUCLEOTIDE SEQUENCE [LARGE SCALE GENOMIC DNA]</scope>
    <source>
        <strain evidence="8">cv. HFTH1</strain>
        <tissue evidence="7">Young leaf</tissue>
    </source>
</reference>
<dbReference type="Proteomes" id="UP000290289">
    <property type="component" value="Chromosome 15"/>
</dbReference>
<dbReference type="Gene3D" id="3.40.1190.20">
    <property type="match status" value="1"/>
</dbReference>
<dbReference type="Gene3D" id="2.20.150.10">
    <property type="entry name" value="putative 5-dehydro-2- deoxygluconokinase"/>
    <property type="match status" value="1"/>
</dbReference>
<keyword evidence="1" id="KW-0808">Transferase</keyword>